<organism evidence="8 9">
    <name type="scientific">Trichosporon asahii var. asahii (strain ATCC 90039 / CBS 2479 / JCM 2466 / KCTC 7840 / NBRC 103889/ NCYC 2677 / UAMH 7654)</name>
    <name type="common">Yeast</name>
    <dbReference type="NCBI Taxonomy" id="1186058"/>
    <lineage>
        <taxon>Eukaryota</taxon>
        <taxon>Fungi</taxon>
        <taxon>Dikarya</taxon>
        <taxon>Basidiomycota</taxon>
        <taxon>Agaricomycotina</taxon>
        <taxon>Tremellomycetes</taxon>
        <taxon>Trichosporonales</taxon>
        <taxon>Trichosporonaceae</taxon>
        <taxon>Trichosporon</taxon>
    </lineage>
</organism>
<feature type="compositionally biased region" description="Basic and acidic residues" evidence="5">
    <location>
        <begin position="769"/>
        <end position="783"/>
    </location>
</feature>
<reference evidence="8 9" key="1">
    <citation type="journal article" date="2012" name="Eukaryot. Cell">
        <title>Draft genome sequence of CBS 2479, the standard type strain of Trichosporon asahii.</title>
        <authorList>
            <person name="Yang R.Y."/>
            <person name="Li H.T."/>
            <person name="Zhu H."/>
            <person name="Zhou G.P."/>
            <person name="Wang M."/>
            <person name="Wang L."/>
        </authorList>
    </citation>
    <scope>NUCLEOTIDE SEQUENCE [LARGE SCALE GENOMIC DNA]</scope>
    <source>
        <strain evidence="9">ATCC 90039 / CBS 2479 / JCM 2466 / KCTC 7840 / NCYC 2677 / UAMH 7654</strain>
    </source>
</reference>
<feature type="region of interest" description="Disordered" evidence="5">
    <location>
        <begin position="752"/>
        <end position="783"/>
    </location>
</feature>
<keyword evidence="3" id="KW-0539">Nucleus</keyword>
<dbReference type="KEGG" id="tasa:A1Q1_04284"/>
<feature type="region of interest" description="Disordered" evidence="5">
    <location>
        <begin position="681"/>
        <end position="720"/>
    </location>
</feature>
<dbReference type="InterPro" id="IPR012677">
    <property type="entry name" value="Nucleotide-bd_a/b_plait_sf"/>
</dbReference>
<dbReference type="GO" id="GO:0000398">
    <property type="term" value="P:mRNA splicing, via spliceosome"/>
    <property type="evidence" value="ECO:0007669"/>
    <property type="project" value="TreeGrafter"/>
</dbReference>
<evidence type="ECO:0000259" key="7">
    <source>
        <dbReference type="PROSITE" id="PS50174"/>
    </source>
</evidence>
<dbReference type="OrthoDB" id="29523at2759"/>
<evidence type="ECO:0000313" key="9">
    <source>
        <dbReference type="Proteomes" id="UP000002748"/>
    </source>
</evidence>
<dbReference type="Pfam" id="PF01585">
    <property type="entry name" value="G-patch"/>
    <property type="match status" value="1"/>
</dbReference>
<feature type="region of interest" description="Disordered" evidence="5">
    <location>
        <begin position="578"/>
        <end position="620"/>
    </location>
</feature>
<evidence type="ECO:0000259" key="6">
    <source>
        <dbReference type="PROSITE" id="PS50102"/>
    </source>
</evidence>
<dbReference type="Proteomes" id="UP000002748">
    <property type="component" value="Unassembled WGS sequence"/>
</dbReference>
<evidence type="ECO:0000256" key="4">
    <source>
        <dbReference type="PROSITE-ProRule" id="PRU00176"/>
    </source>
</evidence>
<name>J5SQY6_TRIAS</name>
<dbReference type="PANTHER" id="PTHR13948">
    <property type="entry name" value="RNA-BINDING PROTEIN"/>
    <property type="match status" value="1"/>
</dbReference>
<evidence type="ECO:0000256" key="3">
    <source>
        <dbReference type="ARBA" id="ARBA00023242"/>
    </source>
</evidence>
<feature type="region of interest" description="Disordered" evidence="5">
    <location>
        <begin position="464"/>
        <end position="507"/>
    </location>
</feature>
<dbReference type="SMART" id="SM00443">
    <property type="entry name" value="G_patch"/>
    <property type="match status" value="1"/>
</dbReference>
<dbReference type="GO" id="GO:0005634">
    <property type="term" value="C:nucleus"/>
    <property type="evidence" value="ECO:0007669"/>
    <property type="project" value="UniProtKB-SubCell"/>
</dbReference>
<dbReference type="InterPro" id="IPR000504">
    <property type="entry name" value="RRM_dom"/>
</dbReference>
<feature type="compositionally biased region" description="Basic and acidic residues" evidence="5">
    <location>
        <begin position="8"/>
        <end position="158"/>
    </location>
</feature>
<sequence>MSYRPRSRSPDYRRGRERSYSPSRAREYSPSRGMDYGRDDYPPPPPQRRDDRPPPRRYDDDDRVPPPRRYDDRRRYNDDDRRPPPRRYDEDRGQPRRDDRGPPPRRDDRRSHRDRDDYNDRRYRDRDRDFDRNDRGDRRDDRRHDYDDRRPPASEPSKDIIFLGLDPQLTEDELLAFLRMQHKAQVDSAKIVRDKFTGESKLFGFVQFSTLPEAIRFMDNNAPTVSMPALYGHSEPKRVKIDYAGNKEERDRGGHHGHSHGGHAPVQSGMQMHDGTRDIGAPGAGGRVLLVRGLDPGTYVGEVTRRFADEIARLLGKDVRQAETTITRVVMINDRATGNPWRYAFVELASPELAAALLPFLITPQTQPNGFLISQVPVAVSFANLDAFVPVPAGPLGSEFLVKAAPNGGIGSNTIDSDDGEWVRYWHEAAGAVQSAPRGALPIPDKGKELELPKEMCEFLGHLSGKKWVPPQPTTTAGDAPAASQHQQPGTSSGPIKISFGKKVRKEKQPEDAMVTIMSKRIGDEEEIDLIGKDTVLLSRRREDYPPDLDEQQGIPPHPLRSAHIQVMKNISKWNTKQGELAAPDPPKKKAEPVLSSANSISVAGSGGGSFSDDGGEEAANLAAMPADENFDYTDTTQFKTNLQDAQTREAGKKRKLAITGALEAGDYRDRAKERRKVFNQPAKVKWPQQYPHHQPAPKNAPQTAAPAPEKPEEPAVGNKLLAQMGWKDGEGLGKSGEGRFAPIQVQQFAERAGLGTSKGRDVTASWQDQKKDLERYEEASRS</sequence>
<feature type="domain" description="RRM" evidence="6">
    <location>
        <begin position="158"/>
        <end position="246"/>
    </location>
</feature>
<dbReference type="PROSITE" id="PS50102">
    <property type="entry name" value="RRM"/>
    <property type="match status" value="1"/>
</dbReference>
<dbReference type="SUPFAM" id="SSF54928">
    <property type="entry name" value="RNA-binding domain, RBD"/>
    <property type="match status" value="1"/>
</dbReference>
<dbReference type="PANTHER" id="PTHR13948:SF3">
    <property type="entry name" value="FI21118P1"/>
    <property type="match status" value="1"/>
</dbReference>
<dbReference type="RefSeq" id="XP_014178136.1">
    <property type="nucleotide sequence ID" value="XM_014322661.1"/>
</dbReference>
<gene>
    <name evidence="8" type="ORF">A1Q1_04284</name>
</gene>
<feature type="domain" description="G-patch" evidence="7">
    <location>
        <begin position="714"/>
        <end position="760"/>
    </location>
</feature>
<dbReference type="VEuPathDB" id="FungiDB:A1Q1_04284"/>
<dbReference type="Pfam" id="PF00076">
    <property type="entry name" value="RRM_1"/>
    <property type="match status" value="1"/>
</dbReference>
<evidence type="ECO:0000256" key="1">
    <source>
        <dbReference type="ARBA" id="ARBA00004123"/>
    </source>
</evidence>
<dbReference type="HOGENOM" id="CLU_012131_1_1_1"/>
<dbReference type="InterPro" id="IPR000467">
    <property type="entry name" value="G_patch_dom"/>
</dbReference>
<feature type="compositionally biased region" description="Polar residues" evidence="5">
    <location>
        <begin position="484"/>
        <end position="494"/>
    </location>
</feature>
<evidence type="ECO:0000256" key="2">
    <source>
        <dbReference type="ARBA" id="ARBA00022884"/>
    </source>
</evidence>
<accession>J5SQY6</accession>
<comment type="caution">
    <text evidence="8">The sequence shown here is derived from an EMBL/GenBank/DDBJ whole genome shotgun (WGS) entry which is preliminary data.</text>
</comment>
<dbReference type="GeneID" id="25987797"/>
<dbReference type="PROSITE" id="PS50174">
    <property type="entry name" value="G_PATCH"/>
    <property type="match status" value="1"/>
</dbReference>
<dbReference type="GO" id="GO:0003723">
    <property type="term" value="F:RNA binding"/>
    <property type="evidence" value="ECO:0007669"/>
    <property type="project" value="UniProtKB-UniRule"/>
</dbReference>
<dbReference type="Gene3D" id="3.30.70.330">
    <property type="match status" value="2"/>
</dbReference>
<comment type="subcellular location">
    <subcellularLocation>
        <location evidence="1">Nucleus</location>
    </subcellularLocation>
</comment>
<keyword evidence="2 4" id="KW-0694">RNA-binding</keyword>
<proteinExistence type="predicted"/>
<evidence type="ECO:0000313" key="8">
    <source>
        <dbReference type="EMBL" id="EJT47041.1"/>
    </source>
</evidence>
<dbReference type="AlphaFoldDB" id="J5SQY6"/>
<evidence type="ECO:0000256" key="5">
    <source>
        <dbReference type="SAM" id="MobiDB-lite"/>
    </source>
</evidence>
<evidence type="ECO:0008006" key="10">
    <source>
        <dbReference type="Google" id="ProtNLM"/>
    </source>
</evidence>
<dbReference type="EMBL" id="ALBS01000266">
    <property type="protein sequence ID" value="EJT47041.1"/>
    <property type="molecule type" value="Genomic_DNA"/>
</dbReference>
<feature type="region of interest" description="Disordered" evidence="5">
    <location>
        <begin position="1"/>
        <end position="159"/>
    </location>
</feature>
<feature type="region of interest" description="Disordered" evidence="5">
    <location>
        <begin position="248"/>
        <end position="275"/>
    </location>
</feature>
<protein>
    <recommendedName>
        <fullName evidence="10">G-patch domain-containing protein</fullName>
    </recommendedName>
</protein>
<dbReference type="InterPro" id="IPR035979">
    <property type="entry name" value="RBD_domain_sf"/>
</dbReference>